<gene>
    <name evidence="11" type="primary">LOC118431477</name>
</gene>
<dbReference type="Pfam" id="PF07699">
    <property type="entry name" value="Ephrin_rec_like"/>
    <property type="match status" value="1"/>
</dbReference>
<dbReference type="Gene3D" id="3.40.50.410">
    <property type="entry name" value="von Willebrand factor, type A domain"/>
    <property type="match status" value="1"/>
</dbReference>
<dbReference type="Gene3D" id="2.10.70.10">
    <property type="entry name" value="Complement Module, domain 1"/>
    <property type="match status" value="3"/>
</dbReference>
<feature type="domain" description="Sushi" evidence="9">
    <location>
        <begin position="369"/>
        <end position="428"/>
    </location>
</feature>
<dbReference type="PROSITE" id="PS50923">
    <property type="entry name" value="SUSHI"/>
    <property type="match status" value="3"/>
</dbReference>
<keyword evidence="3" id="KW-0677">Repeat</keyword>
<reference evidence="10" key="1">
    <citation type="journal article" date="2020" name="Nat. Ecol. Evol.">
        <title>Deeply conserved synteny resolves early events in vertebrate evolution.</title>
        <authorList>
            <person name="Simakov O."/>
            <person name="Marletaz F."/>
            <person name="Yue J.X."/>
            <person name="O'Connell B."/>
            <person name="Jenkins J."/>
            <person name="Brandt A."/>
            <person name="Calef R."/>
            <person name="Tung C.H."/>
            <person name="Huang T.K."/>
            <person name="Schmutz J."/>
            <person name="Satoh N."/>
            <person name="Yu J.K."/>
            <person name="Putnam N.H."/>
            <person name="Green R.E."/>
            <person name="Rokhsar D.S."/>
        </authorList>
    </citation>
    <scope>NUCLEOTIDE SEQUENCE [LARGE SCALE GENOMIC DNA]</scope>
    <source>
        <strain evidence="10">S238N-H82</strain>
    </source>
</reference>
<comment type="caution">
    <text evidence="6">Lacks conserved residue(s) required for the propagation of feature annotation.</text>
</comment>
<keyword evidence="5" id="KW-0325">Glycoprotein</keyword>
<dbReference type="InterPro" id="IPR035976">
    <property type="entry name" value="Sushi/SCR/CCP_sf"/>
</dbReference>
<dbReference type="CDD" id="cd01450">
    <property type="entry name" value="vWFA_subfamily_ECM"/>
    <property type="match status" value="1"/>
</dbReference>
<feature type="domain" description="VWFA" evidence="8">
    <location>
        <begin position="75"/>
        <end position="256"/>
    </location>
</feature>
<dbReference type="SUPFAM" id="SSF57184">
    <property type="entry name" value="Growth factor receptor domain"/>
    <property type="match status" value="1"/>
</dbReference>
<dbReference type="SMART" id="SM00327">
    <property type="entry name" value="VWA"/>
    <property type="match status" value="1"/>
</dbReference>
<dbReference type="PROSITE" id="PS50234">
    <property type="entry name" value="VWFA"/>
    <property type="match status" value="1"/>
</dbReference>
<dbReference type="CDD" id="cd00033">
    <property type="entry name" value="CCP"/>
    <property type="match status" value="3"/>
</dbReference>
<dbReference type="SMART" id="SM00032">
    <property type="entry name" value="CCP"/>
    <property type="match status" value="3"/>
</dbReference>
<evidence type="ECO:0000256" key="6">
    <source>
        <dbReference type="PROSITE-ProRule" id="PRU00302"/>
    </source>
</evidence>
<dbReference type="OrthoDB" id="6515930at2759"/>
<evidence type="ECO:0000256" key="1">
    <source>
        <dbReference type="ARBA" id="ARBA00022659"/>
    </source>
</evidence>
<dbReference type="Pfam" id="PF00084">
    <property type="entry name" value="Sushi"/>
    <property type="match status" value="3"/>
</dbReference>
<evidence type="ECO:0000259" key="9">
    <source>
        <dbReference type="PROSITE" id="PS50923"/>
    </source>
</evidence>
<protein>
    <submittedName>
        <fullName evidence="11">Sushi, von Willebrand factor type A, EGF and pentraxin domain-containing protein 1-like</fullName>
    </submittedName>
</protein>
<feature type="domain" description="Sushi" evidence="9">
    <location>
        <begin position="489"/>
        <end position="554"/>
    </location>
</feature>
<dbReference type="SUPFAM" id="SSF53300">
    <property type="entry name" value="vWA-like"/>
    <property type="match status" value="1"/>
</dbReference>
<dbReference type="Gene3D" id="2.10.50.10">
    <property type="entry name" value="Tumor Necrosis Factor Receptor, subunit A, domain 2"/>
    <property type="match status" value="1"/>
</dbReference>
<dbReference type="InterPro" id="IPR000436">
    <property type="entry name" value="Sushi_SCR_CCP_dom"/>
</dbReference>
<evidence type="ECO:0000313" key="11">
    <source>
        <dbReference type="RefSeq" id="XP_035698610.1"/>
    </source>
</evidence>
<keyword evidence="1 6" id="KW-0768">Sushi</keyword>
<dbReference type="InterPro" id="IPR036465">
    <property type="entry name" value="vWFA_dom_sf"/>
</dbReference>
<feature type="disulfide bond" evidence="6">
    <location>
        <begin position="459"/>
        <end position="486"/>
    </location>
</feature>
<feature type="domain" description="Sushi" evidence="9">
    <location>
        <begin position="429"/>
        <end position="488"/>
    </location>
</feature>
<reference evidence="11" key="2">
    <citation type="submission" date="2025-08" db="UniProtKB">
        <authorList>
            <consortium name="RefSeq"/>
        </authorList>
    </citation>
    <scope>IDENTIFICATION</scope>
    <source>
        <strain evidence="11">S238N-H82</strain>
        <tissue evidence="11">Testes</tissue>
    </source>
</reference>
<evidence type="ECO:0000256" key="7">
    <source>
        <dbReference type="SAM" id="SignalP"/>
    </source>
</evidence>
<dbReference type="OMA" id="CALGTHQ"/>
<keyword evidence="2 7" id="KW-0732">Signal</keyword>
<evidence type="ECO:0000313" key="10">
    <source>
        <dbReference type="Proteomes" id="UP000001554"/>
    </source>
</evidence>
<feature type="disulfide bond" evidence="6">
    <location>
        <begin position="399"/>
        <end position="426"/>
    </location>
</feature>
<dbReference type="AlphaFoldDB" id="A0A9J7MD36"/>
<dbReference type="SMART" id="SM01411">
    <property type="entry name" value="Ephrin_rec_like"/>
    <property type="match status" value="1"/>
</dbReference>
<evidence type="ECO:0000256" key="2">
    <source>
        <dbReference type="ARBA" id="ARBA00022729"/>
    </source>
</evidence>
<evidence type="ECO:0000259" key="8">
    <source>
        <dbReference type="PROSITE" id="PS50234"/>
    </source>
</evidence>
<keyword evidence="4 6" id="KW-1015">Disulfide bond</keyword>
<dbReference type="InterPro" id="IPR011641">
    <property type="entry name" value="Tyr-kin_ephrin_A/B_rcpt-like"/>
</dbReference>
<dbReference type="KEGG" id="bfo:118431477"/>
<sequence length="554" mass="60568">MLGGGVVPVLTCFFSLLSRGTGWDARGSDRIVNDDPSALQIGLDPDSPRSKVEILGEIFKKHVQRLRQTENQTVELVFLVDSSASVGNENFNSELRFVKKLLADFTLAENAARVAIVTFSSRNKVVNHVDHLSKPSYHKHKCSLLEEELPRIKYAGGGTYTKGAMIKAQEVLRHARPNATKAVFLMTDGYSNGGDPLPEARKLKQNDVQIFTFGIRSGNVKELQNMATDPAEEHSYFLDSFAEFEALARRALHEDLQGGEFILETPGKCWKLCPQGNKCCDVTASCRCGTHTGQYQCICEAGYYGNGVHHDCLACPVGTYKPVAAPGGINTCLKCPDPHHVTPLAATSTQQCRCKAGYRDDGGGHCQVVTCPALSPPERGYFVQDTCNNVFNSACAVRCDPGYDLLGDNLRLCTKDGEWTGSPAKCVVRKCKPLLPPRHGTIFCDRDDYTFETVCKFTCAPGHKLVGSHKRRCLAIAHWDGVPAECGVITCPRLSAPAHGFLQPKNPCTKKKVPYGASCQYSCEDGFQLEGISDTTCNNTGEWNNLTEEPTCKG</sequence>
<proteinExistence type="predicted"/>
<evidence type="ECO:0000256" key="4">
    <source>
        <dbReference type="ARBA" id="ARBA00023157"/>
    </source>
</evidence>
<dbReference type="Pfam" id="PF00092">
    <property type="entry name" value="VWA"/>
    <property type="match status" value="1"/>
</dbReference>
<dbReference type="GeneID" id="118431477"/>
<dbReference type="PRINTS" id="PR00453">
    <property type="entry name" value="VWFADOMAIN"/>
</dbReference>
<dbReference type="RefSeq" id="XP_035698610.1">
    <property type="nucleotide sequence ID" value="XM_035842717.1"/>
</dbReference>
<dbReference type="InterPro" id="IPR002035">
    <property type="entry name" value="VWF_A"/>
</dbReference>
<organism evidence="10 11">
    <name type="scientific">Branchiostoma floridae</name>
    <name type="common">Florida lancelet</name>
    <name type="synonym">Amphioxus</name>
    <dbReference type="NCBI Taxonomy" id="7739"/>
    <lineage>
        <taxon>Eukaryota</taxon>
        <taxon>Metazoa</taxon>
        <taxon>Chordata</taxon>
        <taxon>Cephalochordata</taxon>
        <taxon>Leptocardii</taxon>
        <taxon>Amphioxiformes</taxon>
        <taxon>Branchiostomatidae</taxon>
        <taxon>Branchiostoma</taxon>
    </lineage>
</organism>
<name>A0A9J7MD36_BRAFL</name>
<dbReference type="SUPFAM" id="SSF57535">
    <property type="entry name" value="Complement control module/SCR domain"/>
    <property type="match status" value="3"/>
</dbReference>
<dbReference type="InterPro" id="IPR009030">
    <property type="entry name" value="Growth_fac_rcpt_cys_sf"/>
</dbReference>
<dbReference type="PANTHER" id="PTHR46393:SF7">
    <property type="entry name" value="COMPLEMENT C2"/>
    <property type="match status" value="1"/>
</dbReference>
<evidence type="ECO:0000256" key="3">
    <source>
        <dbReference type="ARBA" id="ARBA00022737"/>
    </source>
</evidence>
<feature type="chain" id="PRO_5039929689" evidence="7">
    <location>
        <begin position="23"/>
        <end position="554"/>
    </location>
</feature>
<accession>A0A9J7MD36</accession>
<dbReference type="Proteomes" id="UP000001554">
    <property type="component" value="Chromosome 15"/>
</dbReference>
<feature type="signal peptide" evidence="7">
    <location>
        <begin position="1"/>
        <end position="22"/>
    </location>
</feature>
<keyword evidence="10" id="KW-1185">Reference proteome</keyword>
<dbReference type="PANTHER" id="PTHR46393">
    <property type="entry name" value="SUSHI DOMAIN-CONTAINING PROTEIN"/>
    <property type="match status" value="1"/>
</dbReference>
<evidence type="ECO:0000256" key="5">
    <source>
        <dbReference type="ARBA" id="ARBA00023180"/>
    </source>
</evidence>